<sequence>MPVRRTARKTGLVFAAGAGLALRRKRTPVARANNSFRAARHVLSTSPSDRRPRACEKGDARLSFSRLAAPDTVLTPSPNPSLQERQPESDTNPNRQKPPRLPSALDRDTRDSPCVFGGASKGVLDAKALAVVLSAWPDVGAKRAAVTICGNTASFFAWAAHLPSHRFALPRLFPTASRTVFPF</sequence>
<feature type="region of interest" description="Disordered" evidence="1">
    <location>
        <begin position="68"/>
        <end position="112"/>
    </location>
</feature>
<accession>A0ABQ8G8V8</accession>
<feature type="compositionally biased region" description="Polar residues" evidence="1">
    <location>
        <begin position="74"/>
        <end position="95"/>
    </location>
</feature>
<gene>
    <name evidence="2" type="ORF">B0J12DRAFT_700294</name>
</gene>
<protein>
    <submittedName>
        <fullName evidence="2">Uncharacterized protein</fullName>
    </submittedName>
</protein>
<comment type="caution">
    <text evidence="2">The sequence shown here is derived from an EMBL/GenBank/DDBJ whole genome shotgun (WGS) entry which is preliminary data.</text>
</comment>
<name>A0ABQ8G8V8_9PEZI</name>
<organism evidence="2 3">
    <name type="scientific">Macrophomina phaseolina</name>
    <dbReference type="NCBI Taxonomy" id="35725"/>
    <lineage>
        <taxon>Eukaryota</taxon>
        <taxon>Fungi</taxon>
        <taxon>Dikarya</taxon>
        <taxon>Ascomycota</taxon>
        <taxon>Pezizomycotina</taxon>
        <taxon>Dothideomycetes</taxon>
        <taxon>Dothideomycetes incertae sedis</taxon>
        <taxon>Botryosphaeriales</taxon>
        <taxon>Botryosphaeriaceae</taxon>
        <taxon>Macrophomina</taxon>
    </lineage>
</organism>
<reference evidence="2 3" key="1">
    <citation type="journal article" date="2021" name="Nat. Commun.">
        <title>Genetic determinants of endophytism in the Arabidopsis root mycobiome.</title>
        <authorList>
            <person name="Mesny F."/>
            <person name="Miyauchi S."/>
            <person name="Thiergart T."/>
            <person name="Pickel B."/>
            <person name="Atanasova L."/>
            <person name="Karlsson M."/>
            <person name="Huettel B."/>
            <person name="Barry K.W."/>
            <person name="Haridas S."/>
            <person name="Chen C."/>
            <person name="Bauer D."/>
            <person name="Andreopoulos W."/>
            <person name="Pangilinan J."/>
            <person name="LaButti K."/>
            <person name="Riley R."/>
            <person name="Lipzen A."/>
            <person name="Clum A."/>
            <person name="Drula E."/>
            <person name="Henrissat B."/>
            <person name="Kohler A."/>
            <person name="Grigoriev I.V."/>
            <person name="Martin F.M."/>
            <person name="Hacquard S."/>
        </authorList>
    </citation>
    <scope>NUCLEOTIDE SEQUENCE [LARGE SCALE GENOMIC DNA]</scope>
    <source>
        <strain evidence="2 3">MPI-SDFR-AT-0080</strain>
    </source>
</reference>
<evidence type="ECO:0000256" key="1">
    <source>
        <dbReference type="SAM" id="MobiDB-lite"/>
    </source>
</evidence>
<dbReference type="EMBL" id="JAGTJR010000015">
    <property type="protein sequence ID" value="KAH7048425.1"/>
    <property type="molecule type" value="Genomic_DNA"/>
</dbReference>
<evidence type="ECO:0000313" key="2">
    <source>
        <dbReference type="EMBL" id="KAH7048425.1"/>
    </source>
</evidence>
<proteinExistence type="predicted"/>
<keyword evidence="3" id="KW-1185">Reference proteome</keyword>
<dbReference type="Proteomes" id="UP000774617">
    <property type="component" value="Unassembled WGS sequence"/>
</dbReference>
<evidence type="ECO:0000313" key="3">
    <source>
        <dbReference type="Proteomes" id="UP000774617"/>
    </source>
</evidence>